<evidence type="ECO:0000313" key="2">
    <source>
        <dbReference type="EMBL" id="GFN83488.1"/>
    </source>
</evidence>
<keyword evidence="3" id="KW-1185">Reference proteome</keyword>
<dbReference type="Proteomes" id="UP000735302">
    <property type="component" value="Unassembled WGS sequence"/>
</dbReference>
<organism evidence="2 3">
    <name type="scientific">Plakobranchus ocellatus</name>
    <dbReference type="NCBI Taxonomy" id="259542"/>
    <lineage>
        <taxon>Eukaryota</taxon>
        <taxon>Metazoa</taxon>
        <taxon>Spiralia</taxon>
        <taxon>Lophotrochozoa</taxon>
        <taxon>Mollusca</taxon>
        <taxon>Gastropoda</taxon>
        <taxon>Heterobranchia</taxon>
        <taxon>Euthyneura</taxon>
        <taxon>Panpulmonata</taxon>
        <taxon>Sacoglossa</taxon>
        <taxon>Placobranchoidea</taxon>
        <taxon>Plakobranchidae</taxon>
        <taxon>Plakobranchus</taxon>
    </lineage>
</organism>
<dbReference type="AlphaFoldDB" id="A0AAV3YKE1"/>
<feature type="region of interest" description="Disordered" evidence="1">
    <location>
        <begin position="21"/>
        <end position="42"/>
    </location>
</feature>
<name>A0AAV3YKE1_9GAST</name>
<proteinExistence type="predicted"/>
<reference evidence="2 3" key="1">
    <citation type="journal article" date="2021" name="Elife">
        <title>Chloroplast acquisition without the gene transfer in kleptoplastic sea slugs, Plakobranchus ocellatus.</title>
        <authorList>
            <person name="Maeda T."/>
            <person name="Takahashi S."/>
            <person name="Yoshida T."/>
            <person name="Shimamura S."/>
            <person name="Takaki Y."/>
            <person name="Nagai Y."/>
            <person name="Toyoda A."/>
            <person name="Suzuki Y."/>
            <person name="Arimoto A."/>
            <person name="Ishii H."/>
            <person name="Satoh N."/>
            <person name="Nishiyama T."/>
            <person name="Hasebe M."/>
            <person name="Maruyama T."/>
            <person name="Minagawa J."/>
            <person name="Obokata J."/>
            <person name="Shigenobu S."/>
        </authorList>
    </citation>
    <scope>NUCLEOTIDE SEQUENCE [LARGE SCALE GENOMIC DNA]</scope>
</reference>
<protein>
    <submittedName>
        <fullName evidence="2">Uncharacterized protein</fullName>
    </submittedName>
</protein>
<evidence type="ECO:0000313" key="3">
    <source>
        <dbReference type="Proteomes" id="UP000735302"/>
    </source>
</evidence>
<dbReference type="EMBL" id="BLXT01001203">
    <property type="protein sequence ID" value="GFN83488.1"/>
    <property type="molecule type" value="Genomic_DNA"/>
</dbReference>
<gene>
    <name evidence="2" type="ORF">PoB_000999400</name>
</gene>
<comment type="caution">
    <text evidence="2">The sequence shown here is derived from an EMBL/GenBank/DDBJ whole genome shotgun (WGS) entry which is preliminary data.</text>
</comment>
<sequence length="102" mass="11124">MSILLGDGSSEGHARVTWLADELTTGSPKPAKQPGIERQKPPRVPGVILAKLTKSLSGAIIYSRRVSRYGTRASSSGWLRLTSFGENRSIKKRLLVRLSFSS</sequence>
<evidence type="ECO:0000256" key="1">
    <source>
        <dbReference type="SAM" id="MobiDB-lite"/>
    </source>
</evidence>
<accession>A0AAV3YKE1</accession>